<evidence type="ECO:0000313" key="2">
    <source>
        <dbReference type="Proteomes" id="UP001377168"/>
    </source>
</evidence>
<comment type="caution">
    <text evidence="1">The sequence shown here is derived from an EMBL/GenBank/DDBJ whole genome shotgun (WGS) entry which is preliminary data.</text>
</comment>
<dbReference type="Proteomes" id="UP001377168">
    <property type="component" value="Unassembled WGS sequence"/>
</dbReference>
<keyword evidence="1" id="KW-0808">Transferase</keyword>
<gene>
    <name evidence="1" type="ORF">WKI67_08125</name>
</gene>
<dbReference type="EMBL" id="JBBKAJ010000022">
    <property type="protein sequence ID" value="MEJ8633361.1"/>
    <property type="molecule type" value="Genomic_DNA"/>
</dbReference>
<organism evidence="1 2">
    <name type="scientific">Streptomyces achmelvichensis</name>
    <dbReference type="NCBI Taxonomy" id="3134111"/>
    <lineage>
        <taxon>Bacteria</taxon>
        <taxon>Bacillati</taxon>
        <taxon>Actinomycetota</taxon>
        <taxon>Actinomycetes</taxon>
        <taxon>Kitasatosporales</taxon>
        <taxon>Streptomycetaceae</taxon>
        <taxon>Streptomyces</taxon>
    </lineage>
</organism>
<reference evidence="1" key="1">
    <citation type="submission" date="2024-03" db="EMBL/GenBank/DDBJ databases">
        <title>Novel Streptomyces species of biotechnological and ecological value are a feature of Machair soil.</title>
        <authorList>
            <person name="Prole J.R."/>
            <person name="Goodfellow M."/>
            <person name="Allenby N."/>
            <person name="Ward A.C."/>
        </authorList>
    </citation>
    <scope>NUCLEOTIDE SEQUENCE</scope>
    <source>
        <strain evidence="1">MS2.AVA.5</strain>
    </source>
</reference>
<keyword evidence="2" id="KW-1185">Reference proteome</keyword>
<keyword evidence="1" id="KW-0012">Acyltransferase</keyword>
<sequence length="289" mass="30984">MPADEDAVLALVDDDRMGGQPASTPAMLDEALQGRSPVDAGWWAELEPPDVVVAEDADGVVVGAVSYALRLKDDTGQLLWLHCREDARTADVLIRHALAAFGTREVHAFSFASALSLGLEALPVLHRPATVEALRRAGFTGERLWRYMLAALPVEGMPRLPDVRVGHEPGDRQAWRLEAHRDRRVVAEAVVGSPVQGTGVLRWIGVLPDLRGRGLGRAMLGNALGVLTERGADTVVLYVDDDAAAGDERDRTAAISLYESVGFAEVDRLYSYSRPRGPGSGGLPAPEAS</sequence>
<accession>A0ACC6PPS3</accession>
<evidence type="ECO:0000313" key="1">
    <source>
        <dbReference type="EMBL" id="MEJ8633361.1"/>
    </source>
</evidence>
<protein>
    <submittedName>
        <fullName evidence="1">GNAT family N-acetyltransferase</fullName>
        <ecNumber evidence="1">2.3.1.-</ecNumber>
    </submittedName>
</protein>
<name>A0ACC6PPS3_9ACTN</name>
<proteinExistence type="predicted"/>
<dbReference type="EC" id="2.3.1.-" evidence="1"/>